<gene>
    <name evidence="2" type="ORF">NPIL_515931</name>
</gene>
<sequence>MVETTQLNSTTACALKIETKTAAGEKQLNSTVGGKQLNNRRETTQQQEGNNSTHFDHRVQPVQPFIEELASTYLTYIAICIILS</sequence>
<feature type="region of interest" description="Disordered" evidence="1">
    <location>
        <begin position="27"/>
        <end position="57"/>
    </location>
</feature>
<accession>A0A8X6Q1U4</accession>
<feature type="compositionally biased region" description="Polar residues" evidence="1">
    <location>
        <begin position="44"/>
        <end position="53"/>
    </location>
</feature>
<dbReference type="Proteomes" id="UP000887013">
    <property type="component" value="Unassembled WGS sequence"/>
</dbReference>
<dbReference type="AlphaFoldDB" id="A0A8X6Q1U4"/>
<evidence type="ECO:0000256" key="1">
    <source>
        <dbReference type="SAM" id="MobiDB-lite"/>
    </source>
</evidence>
<organism evidence="2 3">
    <name type="scientific">Nephila pilipes</name>
    <name type="common">Giant wood spider</name>
    <name type="synonym">Nephila maculata</name>
    <dbReference type="NCBI Taxonomy" id="299642"/>
    <lineage>
        <taxon>Eukaryota</taxon>
        <taxon>Metazoa</taxon>
        <taxon>Ecdysozoa</taxon>
        <taxon>Arthropoda</taxon>
        <taxon>Chelicerata</taxon>
        <taxon>Arachnida</taxon>
        <taxon>Araneae</taxon>
        <taxon>Araneomorphae</taxon>
        <taxon>Entelegynae</taxon>
        <taxon>Araneoidea</taxon>
        <taxon>Nephilidae</taxon>
        <taxon>Nephila</taxon>
    </lineage>
</organism>
<protein>
    <submittedName>
        <fullName evidence="2">Uncharacterized protein</fullName>
    </submittedName>
</protein>
<name>A0A8X6Q1U4_NEPPI</name>
<proteinExistence type="predicted"/>
<feature type="compositionally biased region" description="Polar residues" evidence="1">
    <location>
        <begin position="27"/>
        <end position="37"/>
    </location>
</feature>
<reference evidence="2" key="1">
    <citation type="submission" date="2020-08" db="EMBL/GenBank/DDBJ databases">
        <title>Multicomponent nature underlies the extraordinary mechanical properties of spider dragline silk.</title>
        <authorList>
            <person name="Kono N."/>
            <person name="Nakamura H."/>
            <person name="Mori M."/>
            <person name="Yoshida Y."/>
            <person name="Ohtoshi R."/>
            <person name="Malay A.D."/>
            <person name="Moran D.A.P."/>
            <person name="Tomita M."/>
            <person name="Numata K."/>
            <person name="Arakawa K."/>
        </authorList>
    </citation>
    <scope>NUCLEOTIDE SEQUENCE</scope>
</reference>
<dbReference type="EMBL" id="BMAW01122082">
    <property type="protein sequence ID" value="GFT97358.1"/>
    <property type="molecule type" value="Genomic_DNA"/>
</dbReference>
<evidence type="ECO:0000313" key="3">
    <source>
        <dbReference type="Proteomes" id="UP000887013"/>
    </source>
</evidence>
<evidence type="ECO:0000313" key="2">
    <source>
        <dbReference type="EMBL" id="GFT97358.1"/>
    </source>
</evidence>
<keyword evidence="3" id="KW-1185">Reference proteome</keyword>
<comment type="caution">
    <text evidence="2">The sequence shown here is derived from an EMBL/GenBank/DDBJ whole genome shotgun (WGS) entry which is preliminary data.</text>
</comment>